<dbReference type="OrthoDB" id="19653at2759"/>
<evidence type="ECO:0000256" key="1">
    <source>
        <dbReference type="ARBA" id="ARBA00022801"/>
    </source>
</evidence>
<dbReference type="Gene3D" id="3.40.50.1820">
    <property type="entry name" value="alpha/beta hydrolase"/>
    <property type="match status" value="1"/>
</dbReference>
<name>A0A8K0W138_9PLEO</name>
<dbReference type="SUPFAM" id="SSF53474">
    <property type="entry name" value="alpha/beta-Hydrolases"/>
    <property type="match status" value="1"/>
</dbReference>
<sequence length="311" mass="33936">MTSQLSTTTLTWKTDASAGPIPAHVHNSTTAMTGPRPIALIFHAGGFVLGSSVMIPRSQISYLAQRGFVIVVPEYRLCPQVSLYEGPIQDAKDVLVWCREELPALLRQENVEIEIDTTKVVAMGHSAGGHLALTTGTCPNPPLAILDFYSGKYFTDPHWTTPLPAFSQIPPSEPSHTDKIFQGPQSIASAPMFTAAGPNLSDPRCAWFIEQIKSGTSMSSIVPDGDYTRIDATSSFSGKFPPTYFLHGKKDVFVPYGLSVRTHEALKALGVETELIMPDEIGHAFDLQISEEAKEFKEWVVPALDWLVGHV</sequence>
<dbReference type="InterPro" id="IPR050300">
    <property type="entry name" value="GDXG_lipolytic_enzyme"/>
</dbReference>
<dbReference type="PANTHER" id="PTHR48081">
    <property type="entry name" value="AB HYDROLASE SUPERFAMILY PROTEIN C4A8.06C"/>
    <property type="match status" value="1"/>
</dbReference>
<reference evidence="3" key="1">
    <citation type="journal article" date="2021" name="Nat. Commun.">
        <title>Genetic determinants of endophytism in the Arabidopsis root mycobiome.</title>
        <authorList>
            <person name="Mesny F."/>
            <person name="Miyauchi S."/>
            <person name="Thiergart T."/>
            <person name="Pickel B."/>
            <person name="Atanasova L."/>
            <person name="Karlsson M."/>
            <person name="Huettel B."/>
            <person name="Barry K.W."/>
            <person name="Haridas S."/>
            <person name="Chen C."/>
            <person name="Bauer D."/>
            <person name="Andreopoulos W."/>
            <person name="Pangilinan J."/>
            <person name="LaButti K."/>
            <person name="Riley R."/>
            <person name="Lipzen A."/>
            <person name="Clum A."/>
            <person name="Drula E."/>
            <person name="Henrissat B."/>
            <person name="Kohler A."/>
            <person name="Grigoriev I.V."/>
            <person name="Martin F.M."/>
            <person name="Hacquard S."/>
        </authorList>
    </citation>
    <scope>NUCLEOTIDE SEQUENCE</scope>
    <source>
        <strain evidence="3">MPI-SDFR-AT-0120</strain>
    </source>
</reference>
<proteinExistence type="predicted"/>
<dbReference type="AlphaFoldDB" id="A0A8K0W138"/>
<evidence type="ECO:0000259" key="2">
    <source>
        <dbReference type="Pfam" id="PF07859"/>
    </source>
</evidence>
<dbReference type="PANTHER" id="PTHR48081:SF3">
    <property type="entry name" value="ALPHA_BETA HYDROLASE FOLD-3 DOMAIN-CONTAINING PROTEIN"/>
    <property type="match status" value="1"/>
</dbReference>
<keyword evidence="1" id="KW-0378">Hydrolase</keyword>
<evidence type="ECO:0000313" key="3">
    <source>
        <dbReference type="EMBL" id="KAH7089991.1"/>
    </source>
</evidence>
<protein>
    <submittedName>
        <fullName evidence="3">Alpha beta-hydrolase</fullName>
    </submittedName>
</protein>
<keyword evidence="4" id="KW-1185">Reference proteome</keyword>
<accession>A0A8K0W138</accession>
<evidence type="ECO:0000313" key="4">
    <source>
        <dbReference type="Proteomes" id="UP000813461"/>
    </source>
</evidence>
<comment type="caution">
    <text evidence="3">The sequence shown here is derived from an EMBL/GenBank/DDBJ whole genome shotgun (WGS) entry which is preliminary data.</text>
</comment>
<dbReference type="GO" id="GO:0016787">
    <property type="term" value="F:hydrolase activity"/>
    <property type="evidence" value="ECO:0007669"/>
    <property type="project" value="UniProtKB-KW"/>
</dbReference>
<dbReference type="Proteomes" id="UP000813461">
    <property type="component" value="Unassembled WGS sequence"/>
</dbReference>
<dbReference type="InterPro" id="IPR029058">
    <property type="entry name" value="AB_hydrolase_fold"/>
</dbReference>
<dbReference type="EMBL" id="JAGMVJ010000006">
    <property type="protein sequence ID" value="KAH7089991.1"/>
    <property type="molecule type" value="Genomic_DNA"/>
</dbReference>
<organism evidence="3 4">
    <name type="scientific">Paraphoma chrysanthemicola</name>
    <dbReference type="NCBI Taxonomy" id="798071"/>
    <lineage>
        <taxon>Eukaryota</taxon>
        <taxon>Fungi</taxon>
        <taxon>Dikarya</taxon>
        <taxon>Ascomycota</taxon>
        <taxon>Pezizomycotina</taxon>
        <taxon>Dothideomycetes</taxon>
        <taxon>Pleosporomycetidae</taxon>
        <taxon>Pleosporales</taxon>
        <taxon>Pleosporineae</taxon>
        <taxon>Phaeosphaeriaceae</taxon>
        <taxon>Paraphoma</taxon>
    </lineage>
</organism>
<gene>
    <name evidence="3" type="ORF">FB567DRAFT_578493</name>
</gene>
<dbReference type="InterPro" id="IPR013094">
    <property type="entry name" value="AB_hydrolase_3"/>
</dbReference>
<dbReference type="Pfam" id="PF07859">
    <property type="entry name" value="Abhydrolase_3"/>
    <property type="match status" value="1"/>
</dbReference>
<feature type="domain" description="Alpha/beta hydrolase fold-3" evidence="2">
    <location>
        <begin position="40"/>
        <end position="134"/>
    </location>
</feature>